<organism evidence="1 2">
    <name type="scientific">Halopenitus persicus</name>
    <dbReference type="NCBI Taxonomy" id="1048396"/>
    <lineage>
        <taxon>Archaea</taxon>
        <taxon>Methanobacteriati</taxon>
        <taxon>Methanobacteriota</taxon>
        <taxon>Stenosarchaea group</taxon>
        <taxon>Halobacteria</taxon>
        <taxon>Halobacteriales</taxon>
        <taxon>Haloferacaceae</taxon>
        <taxon>Halopenitus</taxon>
    </lineage>
</organism>
<dbReference type="Gene3D" id="3.30.1490.20">
    <property type="entry name" value="ATP-grasp fold, A domain"/>
    <property type="match status" value="1"/>
</dbReference>
<dbReference type="EMBL" id="FNPC01000005">
    <property type="protein sequence ID" value="SDY43876.1"/>
    <property type="molecule type" value="Genomic_DNA"/>
</dbReference>
<dbReference type="GO" id="GO:0005524">
    <property type="term" value="F:ATP binding"/>
    <property type="evidence" value="ECO:0007669"/>
    <property type="project" value="InterPro"/>
</dbReference>
<evidence type="ECO:0000313" key="2">
    <source>
        <dbReference type="Proteomes" id="UP000199079"/>
    </source>
</evidence>
<proteinExistence type="predicted"/>
<dbReference type="Pfam" id="PF13549">
    <property type="entry name" value="ATP-grasp_5"/>
    <property type="match status" value="1"/>
</dbReference>
<reference evidence="2" key="1">
    <citation type="submission" date="2016-10" db="EMBL/GenBank/DDBJ databases">
        <authorList>
            <person name="Varghese N."/>
            <person name="Submissions S."/>
        </authorList>
    </citation>
    <scope>NUCLEOTIDE SEQUENCE [LARGE SCALE GENOMIC DNA]</scope>
    <source>
        <strain evidence="2">DC30,IBRC 10041,KCTC 4046</strain>
    </source>
</reference>
<dbReference type="Proteomes" id="UP000199079">
    <property type="component" value="Unassembled WGS sequence"/>
</dbReference>
<dbReference type="GO" id="GO:0016740">
    <property type="term" value="F:transferase activity"/>
    <property type="evidence" value="ECO:0007669"/>
    <property type="project" value="UniProtKB-KW"/>
</dbReference>
<protein>
    <submittedName>
        <fullName evidence="1">Acetyltransferase</fullName>
    </submittedName>
</protein>
<keyword evidence="1" id="KW-0808">Transferase</keyword>
<gene>
    <name evidence="1" type="ORF">SAMN05216564_105155</name>
</gene>
<sequence>MTIASPDVLQKSDIGGVEVGIHSEDVRDTYRALRDRAASHDPDATILGVRVEELDVNPLVVGPDGVCPLICG</sequence>
<evidence type="ECO:0000313" key="1">
    <source>
        <dbReference type="EMBL" id="SDY43876.1"/>
    </source>
</evidence>
<dbReference type="InterPro" id="IPR013815">
    <property type="entry name" value="ATP_grasp_subdomain_1"/>
</dbReference>
<keyword evidence="2" id="KW-1185">Reference proteome</keyword>
<name>A0A1H3JVA3_9EURY</name>
<accession>A0A1H3JVA3</accession>
<dbReference type="AlphaFoldDB" id="A0A1H3JVA3"/>